<gene>
    <name evidence="1" type="ORF">GCM10009579_62360</name>
</gene>
<dbReference type="Proteomes" id="UP001500282">
    <property type="component" value="Unassembled WGS sequence"/>
</dbReference>
<keyword evidence="2" id="KW-1185">Reference proteome</keyword>
<sequence length="75" mass="8452">MPTVRIWCRPSAQTLRVRAVLSSCACRHFALLRTQYTPADRIRRWYDGPHDVCVIAQTRAPGERGLTGRAECGVP</sequence>
<protein>
    <submittedName>
        <fullName evidence="1">Uncharacterized protein</fullName>
    </submittedName>
</protein>
<name>A0ABN1XA24_9ACTN</name>
<dbReference type="EMBL" id="BAAAIH010000043">
    <property type="protein sequence ID" value="GAA1289672.1"/>
    <property type="molecule type" value="Genomic_DNA"/>
</dbReference>
<reference evidence="1 2" key="1">
    <citation type="journal article" date="2019" name="Int. J. Syst. Evol. Microbiol.">
        <title>The Global Catalogue of Microorganisms (GCM) 10K type strain sequencing project: providing services to taxonomists for standard genome sequencing and annotation.</title>
        <authorList>
            <consortium name="The Broad Institute Genomics Platform"/>
            <consortium name="The Broad Institute Genome Sequencing Center for Infectious Disease"/>
            <person name="Wu L."/>
            <person name="Ma J."/>
        </authorList>
    </citation>
    <scope>NUCLEOTIDE SEQUENCE [LARGE SCALE GENOMIC DNA]</scope>
    <source>
        <strain evidence="1 2">JCM 11448</strain>
    </source>
</reference>
<evidence type="ECO:0000313" key="2">
    <source>
        <dbReference type="Proteomes" id="UP001500282"/>
    </source>
</evidence>
<proteinExistence type="predicted"/>
<accession>A0ABN1XA24</accession>
<evidence type="ECO:0000313" key="1">
    <source>
        <dbReference type="EMBL" id="GAA1289672.1"/>
    </source>
</evidence>
<comment type="caution">
    <text evidence="1">The sequence shown here is derived from an EMBL/GenBank/DDBJ whole genome shotgun (WGS) entry which is preliminary data.</text>
</comment>
<organism evidence="1 2">
    <name type="scientific">Streptomyces javensis</name>
    <dbReference type="NCBI Taxonomy" id="114698"/>
    <lineage>
        <taxon>Bacteria</taxon>
        <taxon>Bacillati</taxon>
        <taxon>Actinomycetota</taxon>
        <taxon>Actinomycetes</taxon>
        <taxon>Kitasatosporales</taxon>
        <taxon>Streptomycetaceae</taxon>
        <taxon>Streptomyces</taxon>
        <taxon>Streptomyces violaceusniger group</taxon>
    </lineage>
</organism>